<name>A0A0D0IJ64_HAEIF</name>
<proteinExistence type="inferred from homology"/>
<evidence type="ECO:0000313" key="5">
    <source>
        <dbReference type="EMBL" id="SPX42669.1"/>
    </source>
</evidence>
<evidence type="ECO:0000313" key="8">
    <source>
        <dbReference type="Proteomes" id="UP000249936"/>
    </source>
</evidence>
<reference evidence="3 6" key="1">
    <citation type="submission" date="2014-05" db="EMBL/GenBank/DDBJ databases">
        <title>Methylome analysis of the phasevarions of Haemophilus influenzae.</title>
        <authorList>
            <person name="Atack J.M."/>
            <person name="Fox K.L."/>
            <person name="Power P.M."/>
            <person name="Clark T."/>
            <person name="Jurcisek J."/>
            <person name="Korlach J."/>
            <person name="Bakaletz L.O."/>
            <person name="Jennings M.P."/>
        </authorList>
    </citation>
    <scope>NUCLEOTIDE SEQUENCE [LARGE SCALE GENOMIC DNA]</scope>
    <source>
        <strain evidence="3 6">1209</strain>
    </source>
</reference>
<reference evidence="4 7" key="2">
    <citation type="submission" date="2017-02" db="EMBL/GenBank/DDBJ databases">
        <title>Haemophilus influenzae in COPD genome sequencing project.</title>
        <authorList>
            <person name="Murphy T.F."/>
            <person name="Kong Y."/>
            <person name="Nadendla S."/>
            <person name="Tettelin H."/>
            <person name="Pettigrew M."/>
        </authorList>
    </citation>
    <scope>NUCLEOTIDE SEQUENCE [LARGE SCALE GENOMIC DNA]</scope>
    <source>
        <strain evidence="4 7">13P36H1</strain>
    </source>
</reference>
<dbReference type="PATRIC" id="fig|727.563.peg.422"/>
<evidence type="ECO:0000256" key="2">
    <source>
        <dbReference type="HAMAP-Rule" id="MF_00758"/>
    </source>
</evidence>
<reference evidence="5 8" key="3">
    <citation type="submission" date="2018-06" db="EMBL/GenBank/DDBJ databases">
        <authorList>
            <consortium name="Pathogen Informatics"/>
            <person name="Doyle S."/>
        </authorList>
    </citation>
    <scope>NUCLEOTIDE SEQUENCE [LARGE SCALE GENOMIC DNA]</scope>
    <source>
        <strain evidence="5 8">NCTC11872</strain>
    </source>
</reference>
<dbReference type="NCBIfam" id="NF001266">
    <property type="entry name" value="PRK00228.1-1"/>
    <property type="match status" value="1"/>
</dbReference>
<protein>
    <recommendedName>
        <fullName evidence="2">UPF0301 protein BVZ99_00977</fullName>
    </recommendedName>
</protein>
<dbReference type="Proteomes" id="UP000238866">
    <property type="component" value="Unassembled WGS sequence"/>
</dbReference>
<gene>
    <name evidence="4" type="ORF">BVZ99_00977</name>
    <name evidence="5" type="ORF">NCTC11872_02309</name>
    <name evidence="3" type="ORF">NTHI1209_01998</name>
</gene>
<evidence type="ECO:0000313" key="6">
    <source>
        <dbReference type="Proteomes" id="UP000050700"/>
    </source>
</evidence>
<accession>A0A0D0IJ64</accession>
<organism evidence="3 6">
    <name type="scientific">Haemophilus influenzae</name>
    <dbReference type="NCBI Taxonomy" id="727"/>
    <lineage>
        <taxon>Bacteria</taxon>
        <taxon>Pseudomonadati</taxon>
        <taxon>Pseudomonadota</taxon>
        <taxon>Gammaproteobacteria</taxon>
        <taxon>Pasteurellales</taxon>
        <taxon>Pasteurellaceae</taxon>
        <taxon>Haemophilus</taxon>
    </lineage>
</organism>
<dbReference type="Proteomes" id="UP000249936">
    <property type="component" value="Unassembled WGS sequence"/>
</dbReference>
<dbReference type="EMBL" id="JMQP01000002">
    <property type="protein sequence ID" value="KIS36354.1"/>
    <property type="molecule type" value="Genomic_DNA"/>
</dbReference>
<evidence type="ECO:0000313" key="4">
    <source>
        <dbReference type="EMBL" id="PRM18467.1"/>
    </source>
</evidence>
<dbReference type="PANTHER" id="PTHR30327">
    <property type="entry name" value="UNCHARACTERIZED PROTEIN YQGE"/>
    <property type="match status" value="1"/>
</dbReference>
<dbReference type="Gene3D" id="3.40.1740.10">
    <property type="entry name" value="VC0467-like"/>
    <property type="match status" value="1"/>
</dbReference>
<dbReference type="RefSeq" id="WP_005656292.1">
    <property type="nucleotide sequence ID" value="NZ_AP018766.1"/>
</dbReference>
<dbReference type="OMA" id="GAWYVVE"/>
<dbReference type="HAMAP" id="MF_00758">
    <property type="entry name" value="UPF0301"/>
    <property type="match status" value="1"/>
</dbReference>
<dbReference type="AlphaFoldDB" id="A0A0D0IJ64"/>
<dbReference type="Pfam" id="PF02622">
    <property type="entry name" value="DUF179"/>
    <property type="match status" value="1"/>
</dbReference>
<dbReference type="PANTHER" id="PTHR30327:SF1">
    <property type="entry name" value="UPF0301 PROTEIN YQGE"/>
    <property type="match status" value="1"/>
</dbReference>
<dbReference type="GO" id="GO:0005829">
    <property type="term" value="C:cytosol"/>
    <property type="evidence" value="ECO:0007669"/>
    <property type="project" value="TreeGrafter"/>
</dbReference>
<dbReference type="Proteomes" id="UP000050700">
    <property type="component" value="Unassembled WGS sequence"/>
</dbReference>
<dbReference type="InterPro" id="IPR003774">
    <property type="entry name" value="AlgH-like"/>
</dbReference>
<evidence type="ECO:0000256" key="1">
    <source>
        <dbReference type="ARBA" id="ARBA00009600"/>
    </source>
</evidence>
<dbReference type="EMBL" id="UASK01000009">
    <property type="protein sequence ID" value="SPX42669.1"/>
    <property type="molecule type" value="Genomic_DNA"/>
</dbReference>
<comment type="similarity">
    <text evidence="1 2">Belongs to the UPF0301 (AlgH) family.</text>
</comment>
<evidence type="ECO:0000313" key="3">
    <source>
        <dbReference type="EMBL" id="KIS36354.1"/>
    </source>
</evidence>
<sequence>MMELQGKFLIAMPHLDDYFNRTVVFMCEHNEQGSMGLVINQPTDLSIAELYSKLNFMMKNDRTFGNEMVVAGGPVHTERGFILHKNTLNAFQHTYKVTEELSMTTSADVVETLGSTFAPEKYLVALGCSSWGAGQLEKEIRDNAWLVVSSNDQILFDMPYEDRYAAANQLLGIHPYNFALAQVGHS</sequence>
<dbReference type="SUPFAM" id="SSF143456">
    <property type="entry name" value="VC0467-like"/>
    <property type="match status" value="1"/>
</dbReference>
<evidence type="ECO:0000313" key="7">
    <source>
        <dbReference type="Proteomes" id="UP000238866"/>
    </source>
</evidence>
<dbReference type="EMBL" id="MZLD01000047">
    <property type="protein sequence ID" value="PRM18467.1"/>
    <property type="molecule type" value="Genomic_DNA"/>
</dbReference>